<evidence type="ECO:0000256" key="2">
    <source>
        <dbReference type="ARBA" id="ARBA00022741"/>
    </source>
</evidence>
<dbReference type="InterPro" id="IPR027417">
    <property type="entry name" value="P-loop_NTPase"/>
</dbReference>
<dbReference type="InterPro" id="IPR038718">
    <property type="entry name" value="SNF2-like_sf"/>
</dbReference>
<organism evidence="10 11">
    <name type="scientific">Schizothecium vesticola</name>
    <dbReference type="NCBI Taxonomy" id="314040"/>
    <lineage>
        <taxon>Eukaryota</taxon>
        <taxon>Fungi</taxon>
        <taxon>Dikarya</taxon>
        <taxon>Ascomycota</taxon>
        <taxon>Pezizomycotina</taxon>
        <taxon>Sordariomycetes</taxon>
        <taxon>Sordariomycetidae</taxon>
        <taxon>Sordariales</taxon>
        <taxon>Schizotheciaceae</taxon>
        <taxon>Schizothecium</taxon>
    </lineage>
</organism>
<evidence type="ECO:0000313" key="11">
    <source>
        <dbReference type="Proteomes" id="UP001172155"/>
    </source>
</evidence>
<feature type="domain" description="Helicase C-terminal" evidence="9">
    <location>
        <begin position="970"/>
        <end position="1133"/>
    </location>
</feature>
<evidence type="ECO:0000256" key="7">
    <source>
        <dbReference type="SAM" id="MobiDB-lite"/>
    </source>
</evidence>
<protein>
    <submittedName>
        <fullName evidence="10">SNF2 family N-terminal domain-containing protein</fullName>
    </submittedName>
</protein>
<dbReference type="SUPFAM" id="SSF52540">
    <property type="entry name" value="P-loop containing nucleoside triphosphate hydrolases"/>
    <property type="match status" value="2"/>
</dbReference>
<dbReference type="Pfam" id="PF00271">
    <property type="entry name" value="Helicase_C"/>
    <property type="match status" value="1"/>
</dbReference>
<dbReference type="GO" id="GO:0005524">
    <property type="term" value="F:ATP binding"/>
    <property type="evidence" value="ECO:0007669"/>
    <property type="project" value="UniProtKB-KW"/>
</dbReference>
<dbReference type="Gene3D" id="3.40.50.10810">
    <property type="entry name" value="Tandem AAA-ATPase domain"/>
    <property type="match status" value="1"/>
</dbReference>
<keyword evidence="6" id="KW-0067">ATP-binding</keyword>
<evidence type="ECO:0000256" key="4">
    <source>
        <dbReference type="ARBA" id="ARBA00022801"/>
    </source>
</evidence>
<feature type="domain" description="Helicase ATP-binding" evidence="8">
    <location>
        <begin position="486"/>
        <end position="699"/>
    </location>
</feature>
<proteinExistence type="predicted"/>
<reference evidence="10" key="1">
    <citation type="submission" date="2023-06" db="EMBL/GenBank/DDBJ databases">
        <title>Genome-scale phylogeny and comparative genomics of the fungal order Sordariales.</title>
        <authorList>
            <consortium name="Lawrence Berkeley National Laboratory"/>
            <person name="Hensen N."/>
            <person name="Bonometti L."/>
            <person name="Westerberg I."/>
            <person name="Brannstrom I.O."/>
            <person name="Guillou S."/>
            <person name="Cros-Aarteil S."/>
            <person name="Calhoun S."/>
            <person name="Haridas S."/>
            <person name="Kuo A."/>
            <person name="Mondo S."/>
            <person name="Pangilinan J."/>
            <person name="Riley R."/>
            <person name="LaButti K."/>
            <person name="Andreopoulos B."/>
            <person name="Lipzen A."/>
            <person name="Chen C."/>
            <person name="Yanf M."/>
            <person name="Daum C."/>
            <person name="Ng V."/>
            <person name="Clum A."/>
            <person name="Steindorff A."/>
            <person name="Ohm R."/>
            <person name="Martin F."/>
            <person name="Silar P."/>
            <person name="Natvig D."/>
            <person name="Lalanne C."/>
            <person name="Gautier V."/>
            <person name="Ament-velasquez S.L."/>
            <person name="Kruys A."/>
            <person name="Hutchinson M.I."/>
            <person name="Powell A.J."/>
            <person name="Barry K."/>
            <person name="Miller A.N."/>
            <person name="Grigoriev I.V."/>
            <person name="Debuchy R."/>
            <person name="Gladieux P."/>
            <person name="Thoren M.H."/>
            <person name="Johannesson H."/>
        </authorList>
    </citation>
    <scope>NUCLEOTIDE SEQUENCE</scope>
    <source>
        <strain evidence="10">SMH3187-1</strain>
    </source>
</reference>
<evidence type="ECO:0000256" key="5">
    <source>
        <dbReference type="ARBA" id="ARBA00022833"/>
    </source>
</evidence>
<evidence type="ECO:0000313" key="10">
    <source>
        <dbReference type="EMBL" id="KAK0751038.1"/>
    </source>
</evidence>
<keyword evidence="2" id="KW-0547">Nucleotide-binding</keyword>
<sequence length="1148" mass="128229">MDPSSPGNVPGMIPKSASTPSLPAMWNPQALLNPRGVAALSSRSQPPSSPTPRPAMASPAYSTPPESLTFQFPTPETSSMYTDFAGMDYERTRPQLPDHQAHHAHHITPVYVSNGFGTHNGAGTLGGFGTPNGLTTQIERLNNVQERITAPQPKRRKTQSEYDPGSSFSTLGRGMYTGVTGQQQQPIARANFTPKPAETVDLTENDVDEGKVGPKEQPKDEEVCYGMVEGATIQCTRVPAPKPGMVAIGGDGYWPQIKIILRRKQGDSHAHIPVWDIKRQVFGTLDKKTAECLSGLLDSALRIRTDALIPTRRKDPTEVVGQPIAPRANKVALMMYGPRKYANTVGAHLLKHHLKLVSPLRVEPGVKIFNPLASENRPQLVMRTPNPGDSRPPQYTSNRTAEEVRNEVIGVFDSLQKSDDLPEMEACDLVTTPLMKHQRQGLYFMMSREADVKDASELAVRSTWRCEKDGFGSTIYHNFVTDERQHEFPPVARGGILADMMGLGKTLSILSLITSTFGDASAWAQLPPSQPLVPEKKTHQHPSQSFHPPRPPPFALMPLVLNSRATLLICPLSTVTNWEEQIKHHIKPAGLSYYIYHGQNRIKDPNILATYDLVITTYGSVSSELNSRAIKRRDGHFPLEQIGWFRIVLDEAHMIREQNTLAFKAICRLQASRRWAVTGTPVQNKLEDLASLLSFVRVKPFDERSKFVQHIITPFKNANPEIVPKLRTLIDTITLRRLKDRIDLPKRTDLIIRLDFDEKEQQVYDWFANNTRERIRVLTGQGGQERIAGKAMIHILRSILQLRLICAHGKDLLNADGLAELQGMTADTPIDLSDDEDEKPVLQESKAYEILYLMQQSNNDSCAKCHTRLGSGEIVDVDADKDNERQDDVLGYMSPAGCIHIYCPGCIKTLHRQPDNQRCVPCCSTEQSAFVELSRSRATLEQESKTSRGPAPKNMAGDDDYVPHTKTRALVDDLLENKKLSMANPTEPTYKSVVFSGWTSHLDLIQRALDSVGITYTRLDGKMSRTARTAAMDAFREDPSVQVILVSIMAGGLGLNLTTGNTVYVMEPQFNPAAEAQAVDRVHRLGQKREVKTVRYIMRNSFEERMLNLQDKKTKLANLSLDDRDKTRVMDRAEATKQRLMDLRSLFR</sequence>
<evidence type="ECO:0000259" key="8">
    <source>
        <dbReference type="PROSITE" id="PS51192"/>
    </source>
</evidence>
<gene>
    <name evidence="10" type="ORF">B0T18DRAFT_387220</name>
</gene>
<feature type="region of interest" description="Disordered" evidence="7">
    <location>
        <begin position="528"/>
        <end position="548"/>
    </location>
</feature>
<dbReference type="CDD" id="cd18793">
    <property type="entry name" value="SF2_C_SNF"/>
    <property type="match status" value="1"/>
</dbReference>
<evidence type="ECO:0000256" key="1">
    <source>
        <dbReference type="ARBA" id="ARBA00022723"/>
    </source>
</evidence>
<keyword evidence="3" id="KW-0863">Zinc-finger</keyword>
<dbReference type="InterPro" id="IPR014001">
    <property type="entry name" value="Helicase_ATP-bd"/>
</dbReference>
<keyword evidence="4" id="KW-0378">Hydrolase</keyword>
<dbReference type="SMART" id="SM00490">
    <property type="entry name" value="HELICc"/>
    <property type="match status" value="1"/>
</dbReference>
<dbReference type="InterPro" id="IPR050628">
    <property type="entry name" value="SNF2_RAD54_helicase_TF"/>
</dbReference>
<dbReference type="Pfam" id="PF00176">
    <property type="entry name" value="SNF2-rel_dom"/>
    <property type="match status" value="1"/>
</dbReference>
<keyword evidence="11" id="KW-1185">Reference proteome</keyword>
<name>A0AA40F4D3_9PEZI</name>
<dbReference type="GO" id="GO:0005634">
    <property type="term" value="C:nucleus"/>
    <property type="evidence" value="ECO:0007669"/>
    <property type="project" value="TreeGrafter"/>
</dbReference>
<dbReference type="PANTHER" id="PTHR45626">
    <property type="entry name" value="TRANSCRIPTION TERMINATION FACTOR 2-RELATED"/>
    <property type="match status" value="1"/>
</dbReference>
<feature type="region of interest" description="Disordered" evidence="7">
    <location>
        <begin position="150"/>
        <end position="172"/>
    </location>
</feature>
<accession>A0AA40F4D3</accession>
<dbReference type="GO" id="GO:0008094">
    <property type="term" value="F:ATP-dependent activity, acting on DNA"/>
    <property type="evidence" value="ECO:0007669"/>
    <property type="project" value="TreeGrafter"/>
</dbReference>
<dbReference type="EMBL" id="JAUKUD010000002">
    <property type="protein sequence ID" value="KAK0751038.1"/>
    <property type="molecule type" value="Genomic_DNA"/>
</dbReference>
<feature type="region of interest" description="Disordered" evidence="7">
    <location>
        <begin position="935"/>
        <end position="962"/>
    </location>
</feature>
<evidence type="ECO:0000259" key="9">
    <source>
        <dbReference type="PROSITE" id="PS51194"/>
    </source>
</evidence>
<dbReference type="GO" id="GO:0006281">
    <property type="term" value="P:DNA repair"/>
    <property type="evidence" value="ECO:0007669"/>
    <property type="project" value="TreeGrafter"/>
</dbReference>
<dbReference type="PROSITE" id="PS00518">
    <property type="entry name" value="ZF_RING_1"/>
    <property type="match status" value="1"/>
</dbReference>
<dbReference type="InterPro" id="IPR017907">
    <property type="entry name" value="Znf_RING_CS"/>
</dbReference>
<dbReference type="AlphaFoldDB" id="A0AA40F4D3"/>
<dbReference type="GO" id="GO:0016787">
    <property type="term" value="F:hydrolase activity"/>
    <property type="evidence" value="ECO:0007669"/>
    <property type="project" value="UniProtKB-KW"/>
</dbReference>
<dbReference type="PANTHER" id="PTHR45626:SF52">
    <property type="entry name" value="SINGLE-STRANDED DNA-DEPENDENT ATPASE (EUROFUNG)"/>
    <property type="match status" value="1"/>
</dbReference>
<evidence type="ECO:0000256" key="3">
    <source>
        <dbReference type="ARBA" id="ARBA00022771"/>
    </source>
</evidence>
<keyword evidence="1" id="KW-0479">Metal-binding</keyword>
<dbReference type="Gene3D" id="3.40.50.300">
    <property type="entry name" value="P-loop containing nucleotide triphosphate hydrolases"/>
    <property type="match status" value="1"/>
</dbReference>
<feature type="region of interest" description="Disordered" evidence="7">
    <location>
        <begin position="1"/>
        <end position="66"/>
    </location>
</feature>
<feature type="compositionally biased region" description="Basic and acidic residues" evidence="7">
    <location>
        <begin position="935"/>
        <end position="946"/>
    </location>
</feature>
<dbReference type="PROSITE" id="PS51192">
    <property type="entry name" value="HELICASE_ATP_BIND_1"/>
    <property type="match status" value="1"/>
</dbReference>
<dbReference type="PROSITE" id="PS51194">
    <property type="entry name" value="HELICASE_CTER"/>
    <property type="match status" value="1"/>
</dbReference>
<dbReference type="GO" id="GO:0008270">
    <property type="term" value="F:zinc ion binding"/>
    <property type="evidence" value="ECO:0007669"/>
    <property type="project" value="UniProtKB-KW"/>
</dbReference>
<evidence type="ECO:0000256" key="6">
    <source>
        <dbReference type="ARBA" id="ARBA00022840"/>
    </source>
</evidence>
<dbReference type="CDD" id="cd18008">
    <property type="entry name" value="DEXDc_SHPRH-like"/>
    <property type="match status" value="1"/>
</dbReference>
<dbReference type="SMART" id="SM00487">
    <property type="entry name" value="DEXDc"/>
    <property type="match status" value="1"/>
</dbReference>
<dbReference type="InterPro" id="IPR049730">
    <property type="entry name" value="SNF2/RAD54-like_C"/>
</dbReference>
<comment type="caution">
    <text evidence="10">The sequence shown here is derived from an EMBL/GenBank/DDBJ whole genome shotgun (WGS) entry which is preliminary data.</text>
</comment>
<dbReference type="InterPro" id="IPR000330">
    <property type="entry name" value="SNF2_N"/>
</dbReference>
<dbReference type="InterPro" id="IPR001650">
    <property type="entry name" value="Helicase_C-like"/>
</dbReference>
<keyword evidence="5" id="KW-0862">Zinc</keyword>
<dbReference type="Proteomes" id="UP001172155">
    <property type="component" value="Unassembled WGS sequence"/>
</dbReference>